<dbReference type="Gene3D" id="3.10.129.10">
    <property type="entry name" value="Hotdog Thioesterase"/>
    <property type="match status" value="1"/>
</dbReference>
<dbReference type="EMBL" id="AP022596">
    <property type="protein sequence ID" value="BBY63652.1"/>
    <property type="molecule type" value="Genomic_DNA"/>
</dbReference>
<dbReference type="SUPFAM" id="SSF54637">
    <property type="entry name" value="Thioesterase/thiol ester dehydrase-isomerase"/>
    <property type="match status" value="1"/>
</dbReference>
<proteinExistence type="predicted"/>
<name>A0A7I7T2Z2_9MYCO</name>
<dbReference type="AlphaFoldDB" id="A0A7I7T2Z2"/>
<reference evidence="3 4" key="1">
    <citation type="journal article" date="2019" name="Emerg. Microbes Infect.">
        <title>Comprehensive subspecies identification of 175 nontuberculous mycobacteria species based on 7547 genomic profiles.</title>
        <authorList>
            <person name="Matsumoto Y."/>
            <person name="Kinjo T."/>
            <person name="Motooka D."/>
            <person name="Nabeya D."/>
            <person name="Jung N."/>
            <person name="Uechi K."/>
            <person name="Horii T."/>
            <person name="Iida T."/>
            <person name="Fujita J."/>
            <person name="Nakamura S."/>
        </authorList>
    </citation>
    <scope>NUCLEOTIDE SEQUENCE [LARGE SCALE GENOMIC DNA]</scope>
    <source>
        <strain evidence="3 4">JCM 30396</strain>
    </source>
</reference>
<feature type="compositionally biased region" description="Basic and acidic residues" evidence="1">
    <location>
        <begin position="195"/>
        <end position="218"/>
    </location>
</feature>
<organism evidence="3 4">
    <name type="scientific">Mycolicibacterium helvum</name>
    <dbReference type="NCBI Taxonomy" id="1534349"/>
    <lineage>
        <taxon>Bacteria</taxon>
        <taxon>Bacillati</taxon>
        <taxon>Actinomycetota</taxon>
        <taxon>Actinomycetes</taxon>
        <taxon>Mycobacteriales</taxon>
        <taxon>Mycobacteriaceae</taxon>
        <taxon>Mycolicibacterium</taxon>
    </lineage>
</organism>
<dbReference type="InterPro" id="IPR006683">
    <property type="entry name" value="Thioestr_dom"/>
</dbReference>
<dbReference type="InterPro" id="IPR029069">
    <property type="entry name" value="HotDog_dom_sf"/>
</dbReference>
<dbReference type="Proteomes" id="UP000467148">
    <property type="component" value="Chromosome"/>
</dbReference>
<evidence type="ECO:0000313" key="4">
    <source>
        <dbReference type="Proteomes" id="UP000467148"/>
    </source>
</evidence>
<gene>
    <name evidence="3" type="ORF">MHEL_18950</name>
</gene>
<dbReference type="KEGG" id="mhev:MHEL_18950"/>
<dbReference type="CDD" id="cd03443">
    <property type="entry name" value="PaaI_thioesterase"/>
    <property type="match status" value="1"/>
</dbReference>
<feature type="region of interest" description="Disordered" evidence="1">
    <location>
        <begin position="185"/>
        <end position="221"/>
    </location>
</feature>
<evidence type="ECO:0000313" key="3">
    <source>
        <dbReference type="EMBL" id="BBY63652.1"/>
    </source>
</evidence>
<evidence type="ECO:0000259" key="2">
    <source>
        <dbReference type="Pfam" id="PF03061"/>
    </source>
</evidence>
<keyword evidence="4" id="KW-1185">Reference proteome</keyword>
<feature type="region of interest" description="Disordered" evidence="1">
    <location>
        <begin position="1"/>
        <end position="31"/>
    </location>
</feature>
<feature type="domain" description="Thioesterase" evidence="2">
    <location>
        <begin position="236"/>
        <end position="309"/>
    </location>
</feature>
<evidence type="ECO:0000256" key="1">
    <source>
        <dbReference type="SAM" id="MobiDB-lite"/>
    </source>
</evidence>
<accession>A0A7I7T2Z2</accession>
<protein>
    <submittedName>
        <fullName evidence="3">Phenylacetic acid degradation protein</fullName>
    </submittedName>
</protein>
<sequence>MVGPSDNLFAPDAGIQGVTTPDPSAELQDPETPESVLTRFGITTLDENFTEFTVVASMPVGRLVNPFTGMPTIGPLAILVDDVGGRANFYRRGSGQWTVSSELTVELSPDGIDSLQAAPDEPVVASSRPLGPHGATLLAICTLSHRGSTIGGGTVRTVAIAGGPDGPIQREPDTLVRTPRTSLAELMSADPMPPEAERSEASNATEAERSKASNERRAGTYRLAQRPDPIINNMIGIVHGGVSSAGLELVASAAINHGQAEPLRTASIRVNFLRPFFAGTQSRYEGTALRVGRNSAIGDAQAVGDDGKVSILARVTGYR</sequence>
<dbReference type="Pfam" id="PF03061">
    <property type="entry name" value="4HBT"/>
    <property type="match status" value="1"/>
</dbReference>